<feature type="compositionally biased region" description="Pro residues" evidence="1">
    <location>
        <begin position="23"/>
        <end position="34"/>
    </location>
</feature>
<feature type="region of interest" description="Disordered" evidence="1">
    <location>
        <begin position="1"/>
        <end position="122"/>
    </location>
</feature>
<feature type="compositionally biased region" description="Polar residues" evidence="1">
    <location>
        <begin position="374"/>
        <end position="389"/>
    </location>
</feature>
<feature type="compositionally biased region" description="Low complexity" evidence="1">
    <location>
        <begin position="13"/>
        <end position="22"/>
    </location>
</feature>
<evidence type="ECO:0000313" key="4">
    <source>
        <dbReference type="Proteomes" id="UP000319257"/>
    </source>
</evidence>
<dbReference type="GeneID" id="41974896"/>
<dbReference type="Pfam" id="PF04366">
    <property type="entry name" value="Ysc84"/>
    <property type="match status" value="2"/>
</dbReference>
<organism evidence="3 4">
    <name type="scientific">Thyridium curvatum</name>
    <dbReference type="NCBI Taxonomy" id="1093900"/>
    <lineage>
        <taxon>Eukaryota</taxon>
        <taxon>Fungi</taxon>
        <taxon>Dikarya</taxon>
        <taxon>Ascomycota</taxon>
        <taxon>Pezizomycotina</taxon>
        <taxon>Sordariomycetes</taxon>
        <taxon>Sordariomycetidae</taxon>
        <taxon>Thyridiales</taxon>
        <taxon>Thyridiaceae</taxon>
        <taxon>Thyridium</taxon>
    </lineage>
</organism>
<dbReference type="Proteomes" id="UP000319257">
    <property type="component" value="Unassembled WGS sequence"/>
</dbReference>
<feature type="compositionally biased region" description="Low complexity" evidence="1">
    <location>
        <begin position="569"/>
        <end position="580"/>
    </location>
</feature>
<name>A0A507B4F5_9PEZI</name>
<comment type="caution">
    <text evidence="3">The sequence shown here is derived from an EMBL/GenBank/DDBJ whole genome shotgun (WGS) entry which is preliminary data.</text>
</comment>
<evidence type="ECO:0000313" key="3">
    <source>
        <dbReference type="EMBL" id="TPX11951.1"/>
    </source>
</evidence>
<dbReference type="InterPro" id="IPR007461">
    <property type="entry name" value="Ysc84_actin-binding"/>
</dbReference>
<dbReference type="PANTHER" id="PTHR15629:SF8">
    <property type="entry name" value="DUF500 DOMAIN PROTEIN (AFU_ORTHOLOGUE AFUA_5G07310)"/>
    <property type="match status" value="1"/>
</dbReference>
<sequence>MSGAANPNPPAGQPSQGQTNPQYYPPPPSGPPPNQQAGQHLNQPHGQYPPQHPNETPIPDYNIPHYDPAHQQFPPPPMAEGIYDHGPVPPQGAAQQHAAAGQAQQPGGAEQHAGGKSSRWSDRLSGWGVKAAAPLNMLANKMGSESFLPTTMDKECEKAARILKSFCKDGVYTDGQAAPGTAPPEPAPQTAPEKHGKHDKKDHGKEKDKAKSRTLLTIPSKVISRAVGLAIFTTGRVGFHVSGATGSGVLIARLPDGSWSPPSGIQVHSVGAGFVIGADIYDCVVVINTKEALEAFTRTRMSLGSDLAVVAGPWGAGGSLDFAAPASDRARSKERDNAAKTETTGQHPAGYPSDKPAEGQAFGGGPAAPGQPQVTTGVNTTTAPAQSSPADLKPGTSKDRKPSPFRQALSKPVYSYVKSRGFYAGVQIDGTVVTERKDANAAFYGSQVPVEQIIKGEVPAGNWHHLAKGLFDVVRGAEGPRSPTTAAPATGAPGTVPTAAPAAGSFAPTAGTGYYSGTAGGPPPPVDATTASMQHMNLGGSAPPAAASATQGQEYYPPPPPMTKEQEAAAESSHARAAQGGPPPPGYTELSHSAEQPPGYVNDGQVRPGVGDQKMPPPPPAQ</sequence>
<dbReference type="CDD" id="cd11524">
    <property type="entry name" value="SYLF"/>
    <property type="match status" value="1"/>
</dbReference>
<accession>A0A507B4F5</accession>
<feature type="compositionally biased region" description="Low complexity" evidence="1">
    <location>
        <begin position="91"/>
        <end position="115"/>
    </location>
</feature>
<feature type="compositionally biased region" description="Basic and acidic residues" evidence="1">
    <location>
        <begin position="328"/>
        <end position="339"/>
    </location>
</feature>
<dbReference type="PANTHER" id="PTHR15629">
    <property type="entry name" value="SH3YL1 PROTEIN"/>
    <property type="match status" value="1"/>
</dbReference>
<feature type="domain" description="Ysc84 actin-binding" evidence="2">
    <location>
        <begin position="268"/>
        <end position="324"/>
    </location>
</feature>
<evidence type="ECO:0000259" key="2">
    <source>
        <dbReference type="Pfam" id="PF04366"/>
    </source>
</evidence>
<dbReference type="AlphaFoldDB" id="A0A507B4F5"/>
<protein>
    <recommendedName>
        <fullName evidence="2">Ysc84 actin-binding domain-containing protein</fullName>
    </recommendedName>
</protein>
<feature type="compositionally biased region" description="Low complexity" evidence="1">
    <location>
        <begin position="483"/>
        <end position="517"/>
    </location>
</feature>
<feature type="region of interest" description="Disordered" evidence="1">
    <location>
        <begin position="175"/>
        <end position="211"/>
    </location>
</feature>
<reference evidence="3 4" key="1">
    <citation type="submission" date="2019-06" db="EMBL/GenBank/DDBJ databases">
        <title>Draft genome sequence of the filamentous fungus Phialemoniopsis curvata isolated from diesel fuel.</title>
        <authorList>
            <person name="Varaljay V.A."/>
            <person name="Lyon W.J."/>
            <person name="Crouch A.L."/>
            <person name="Drake C.E."/>
            <person name="Hollomon J.M."/>
            <person name="Nadeau L.J."/>
            <person name="Nunn H.S."/>
            <person name="Stevenson B.S."/>
            <person name="Bojanowski C.L."/>
            <person name="Crookes-Goodson W.J."/>
        </authorList>
    </citation>
    <scope>NUCLEOTIDE SEQUENCE [LARGE SCALE GENOMIC DNA]</scope>
    <source>
        <strain evidence="3 4">D216</strain>
    </source>
</reference>
<gene>
    <name evidence="3" type="ORF">E0L32_007449</name>
</gene>
<dbReference type="InterPro" id="IPR051702">
    <property type="entry name" value="SH3_domain_YSC84-like"/>
</dbReference>
<feature type="compositionally biased region" description="Low complexity" evidence="1">
    <location>
        <begin position="539"/>
        <end position="549"/>
    </location>
</feature>
<dbReference type="OrthoDB" id="10255128at2759"/>
<dbReference type="GO" id="GO:0035091">
    <property type="term" value="F:phosphatidylinositol binding"/>
    <property type="evidence" value="ECO:0007669"/>
    <property type="project" value="TreeGrafter"/>
</dbReference>
<evidence type="ECO:0000256" key="1">
    <source>
        <dbReference type="SAM" id="MobiDB-lite"/>
    </source>
</evidence>
<feature type="domain" description="Ysc84 actin-binding" evidence="2">
    <location>
        <begin position="398"/>
        <end position="475"/>
    </location>
</feature>
<keyword evidence="4" id="KW-1185">Reference proteome</keyword>
<proteinExistence type="predicted"/>
<dbReference type="EMBL" id="SKBQ01000045">
    <property type="protein sequence ID" value="TPX11951.1"/>
    <property type="molecule type" value="Genomic_DNA"/>
</dbReference>
<dbReference type="InParanoid" id="A0A507B4F5"/>
<feature type="compositionally biased region" description="Basic and acidic residues" evidence="1">
    <location>
        <begin position="192"/>
        <end position="211"/>
    </location>
</feature>
<dbReference type="RefSeq" id="XP_030993662.1">
    <property type="nucleotide sequence ID" value="XM_031142194.1"/>
</dbReference>
<dbReference type="STRING" id="1093900.A0A507B4F5"/>
<feature type="region of interest" description="Disordered" evidence="1">
    <location>
        <begin position="478"/>
        <end position="622"/>
    </location>
</feature>
<feature type="region of interest" description="Disordered" evidence="1">
    <location>
        <begin position="325"/>
        <end position="407"/>
    </location>
</feature>